<reference evidence="5 6" key="1">
    <citation type="submission" date="2018-06" db="EMBL/GenBank/DDBJ databases">
        <title>Paenibacillus imtechensis sp. nov.</title>
        <authorList>
            <person name="Pinnaka A.K."/>
            <person name="Singh H."/>
            <person name="Kaur M."/>
        </authorList>
    </citation>
    <scope>NUCLEOTIDE SEQUENCE [LARGE SCALE GENOMIC DNA]</scope>
    <source>
        <strain evidence="5 6">SMB1</strain>
    </source>
</reference>
<dbReference type="PROSITE" id="PS01124">
    <property type="entry name" value="HTH_ARAC_FAMILY_2"/>
    <property type="match status" value="1"/>
</dbReference>
<evidence type="ECO:0000256" key="1">
    <source>
        <dbReference type="ARBA" id="ARBA00023015"/>
    </source>
</evidence>
<dbReference type="EMBL" id="QKRB01000036">
    <property type="protein sequence ID" value="PZD96858.1"/>
    <property type="molecule type" value="Genomic_DNA"/>
</dbReference>
<feature type="domain" description="HTH araC/xylS-type" evidence="4">
    <location>
        <begin position="162"/>
        <end position="260"/>
    </location>
</feature>
<dbReference type="GO" id="GO:0003700">
    <property type="term" value="F:DNA-binding transcription factor activity"/>
    <property type="evidence" value="ECO:0007669"/>
    <property type="project" value="InterPro"/>
</dbReference>
<dbReference type="PANTHER" id="PTHR43280">
    <property type="entry name" value="ARAC-FAMILY TRANSCRIPTIONAL REGULATOR"/>
    <property type="match status" value="1"/>
</dbReference>
<evidence type="ECO:0000259" key="4">
    <source>
        <dbReference type="PROSITE" id="PS01124"/>
    </source>
</evidence>
<dbReference type="SUPFAM" id="SSF51215">
    <property type="entry name" value="Regulatory protein AraC"/>
    <property type="match status" value="1"/>
</dbReference>
<sequence length="263" mass="30286">MLQIIQGGYNFTHPDGVTIDRPNGIEHYAFVLFKSKTNVIINNQSYVVDRNSYILIRPSTSYLYCDLEKPFINDWFHCNGDEDLADLLSHLDIPVDTPMRAVDPLHLSKYIFDLHHINFQGGPLCEQIIDADLKSFFLKLSNMQQQRAALPELSNRYLSEFSELRNQIYLTPQIQQSVDSLAAQLNLSKSYFQHIYKDLFGCPVTVDIIKSRLEYAKFLLDSSLLSVAAVSKMCGYANESHFMRQFKKYVGVTPSQYKSRQHP</sequence>
<gene>
    <name evidence="5" type="ORF">DNH61_06580</name>
</gene>
<evidence type="ECO:0000313" key="5">
    <source>
        <dbReference type="EMBL" id="PZD96858.1"/>
    </source>
</evidence>
<dbReference type="InterPro" id="IPR037923">
    <property type="entry name" value="HTH-like"/>
</dbReference>
<comment type="caution">
    <text evidence="5">The sequence shown here is derived from an EMBL/GenBank/DDBJ whole genome shotgun (WGS) entry which is preliminary data.</text>
</comment>
<dbReference type="PRINTS" id="PR00032">
    <property type="entry name" value="HTHARAC"/>
</dbReference>
<keyword evidence="6" id="KW-1185">Reference proteome</keyword>
<proteinExistence type="predicted"/>
<protein>
    <submittedName>
        <fullName evidence="5">AraC family transcriptional regulator</fullName>
    </submittedName>
</protein>
<dbReference type="InterPro" id="IPR018060">
    <property type="entry name" value="HTH_AraC"/>
</dbReference>
<accession>A0A2W1L9H6</accession>
<dbReference type="PANTHER" id="PTHR43280:SF2">
    <property type="entry name" value="HTH-TYPE TRANSCRIPTIONAL REGULATOR EXSA"/>
    <property type="match status" value="1"/>
</dbReference>
<keyword evidence="3" id="KW-0804">Transcription</keyword>
<organism evidence="5 6">
    <name type="scientific">Paenibacillus sambharensis</name>
    <dbReference type="NCBI Taxonomy" id="1803190"/>
    <lineage>
        <taxon>Bacteria</taxon>
        <taxon>Bacillati</taxon>
        <taxon>Bacillota</taxon>
        <taxon>Bacilli</taxon>
        <taxon>Bacillales</taxon>
        <taxon>Paenibacillaceae</taxon>
        <taxon>Paenibacillus</taxon>
    </lineage>
</organism>
<dbReference type="InterPro" id="IPR020449">
    <property type="entry name" value="Tscrpt_reg_AraC-type_HTH"/>
</dbReference>
<dbReference type="SUPFAM" id="SSF46689">
    <property type="entry name" value="Homeodomain-like"/>
    <property type="match status" value="1"/>
</dbReference>
<dbReference type="SMART" id="SM00342">
    <property type="entry name" value="HTH_ARAC"/>
    <property type="match status" value="1"/>
</dbReference>
<dbReference type="Gene3D" id="1.10.10.60">
    <property type="entry name" value="Homeodomain-like"/>
    <property type="match status" value="1"/>
</dbReference>
<dbReference type="RefSeq" id="WP_111145869.1">
    <property type="nucleotide sequence ID" value="NZ_QKRB01000036.1"/>
</dbReference>
<dbReference type="AlphaFoldDB" id="A0A2W1L9H6"/>
<dbReference type="OrthoDB" id="2599717at2"/>
<dbReference type="Pfam" id="PF12833">
    <property type="entry name" value="HTH_18"/>
    <property type="match status" value="1"/>
</dbReference>
<evidence type="ECO:0000256" key="2">
    <source>
        <dbReference type="ARBA" id="ARBA00023125"/>
    </source>
</evidence>
<dbReference type="Proteomes" id="UP000249522">
    <property type="component" value="Unassembled WGS sequence"/>
</dbReference>
<dbReference type="InterPro" id="IPR009057">
    <property type="entry name" value="Homeodomain-like_sf"/>
</dbReference>
<dbReference type="GO" id="GO:0043565">
    <property type="term" value="F:sequence-specific DNA binding"/>
    <property type="evidence" value="ECO:0007669"/>
    <property type="project" value="InterPro"/>
</dbReference>
<keyword evidence="2" id="KW-0238">DNA-binding</keyword>
<keyword evidence="1" id="KW-0805">Transcription regulation</keyword>
<name>A0A2W1L9H6_9BACL</name>
<evidence type="ECO:0000313" key="6">
    <source>
        <dbReference type="Proteomes" id="UP000249522"/>
    </source>
</evidence>
<evidence type="ECO:0000256" key="3">
    <source>
        <dbReference type="ARBA" id="ARBA00023163"/>
    </source>
</evidence>